<name>A0A0H5R6K0_9EUKA</name>
<protein>
    <submittedName>
        <fullName evidence="2">Uncharacterized protein</fullName>
    </submittedName>
</protein>
<dbReference type="AlphaFoldDB" id="A0A0H5R6K0"/>
<evidence type="ECO:0000256" key="1">
    <source>
        <dbReference type="SAM" id="Phobius"/>
    </source>
</evidence>
<feature type="transmembrane region" description="Helical" evidence="1">
    <location>
        <begin position="21"/>
        <end position="44"/>
    </location>
</feature>
<keyword evidence="1" id="KW-1133">Transmembrane helix</keyword>
<organism evidence="2">
    <name type="scientific">Spongospora subterranea</name>
    <dbReference type="NCBI Taxonomy" id="70186"/>
    <lineage>
        <taxon>Eukaryota</taxon>
        <taxon>Sar</taxon>
        <taxon>Rhizaria</taxon>
        <taxon>Endomyxa</taxon>
        <taxon>Phytomyxea</taxon>
        <taxon>Plasmodiophorida</taxon>
        <taxon>Plasmodiophoridae</taxon>
        <taxon>Spongospora</taxon>
    </lineage>
</organism>
<proteinExistence type="predicted"/>
<dbReference type="EMBL" id="HACM01008960">
    <property type="protein sequence ID" value="CRZ09402.1"/>
    <property type="molecule type" value="Transcribed_RNA"/>
</dbReference>
<keyword evidence="1" id="KW-0472">Membrane</keyword>
<accession>A0A0H5R6K0</accession>
<sequence length="257" mass="29463">MRAPATHQPHARTSGSWRNTMAIVAVVLVIVISFGGFLAAYLVMTQPDKPCETLPEFAEYILAKFKRYGGAAPSHAYKDQLSERISQFLGRFQRSSLTESDQILYDRVVGKFREYDAQHQRQCEKLLAAKLRLLLLAQKSLGGKFEEVYELNKELAEFREQARGMLTVWSGPQYLEELGEYFIVNEHRISQISQALASARSDCKQYSGDRKRRAMFETTFDRHRSNLLKTMKSTPALLPHADFLIFNAFYTNAHSRL</sequence>
<evidence type="ECO:0000313" key="2">
    <source>
        <dbReference type="EMBL" id="CRZ09402.1"/>
    </source>
</evidence>
<keyword evidence="1" id="KW-0812">Transmembrane</keyword>
<reference evidence="2" key="1">
    <citation type="submission" date="2015-04" db="EMBL/GenBank/DDBJ databases">
        <title>The genome sequence of the plant pathogenic Rhizarian Plasmodiophora brassicae reveals insights in its biotrophic life cycle and the origin of chitin synthesis.</title>
        <authorList>
            <person name="Schwelm A."/>
            <person name="Fogelqvist J."/>
            <person name="Knaust A."/>
            <person name="Julke S."/>
            <person name="Lilja T."/>
            <person name="Dhandapani V."/>
            <person name="Bonilla-Rosso G."/>
            <person name="Karlsson M."/>
            <person name="Shevchenko A."/>
            <person name="Choi S.R."/>
            <person name="Kim H.G."/>
            <person name="Park J.Y."/>
            <person name="Lim Y.P."/>
            <person name="Ludwig-Muller J."/>
            <person name="Dixelius C."/>
        </authorList>
    </citation>
    <scope>NUCLEOTIDE SEQUENCE</scope>
    <source>
        <tissue evidence="2">Potato root galls</tissue>
    </source>
</reference>